<dbReference type="Pfam" id="PF01699">
    <property type="entry name" value="Na_Ca_ex"/>
    <property type="match status" value="1"/>
</dbReference>
<feature type="transmembrane region" description="Helical" evidence="10">
    <location>
        <begin position="389"/>
        <end position="411"/>
    </location>
</feature>
<keyword evidence="11" id="KW-0732">Signal</keyword>
<dbReference type="InterPro" id="IPR004837">
    <property type="entry name" value="NaCa_Exmemb"/>
</dbReference>
<dbReference type="PANTHER" id="PTHR11878:SF65">
    <property type="entry name" value="NA_CA-EXCHANGE PROTEIN, ISOFORM G"/>
    <property type="match status" value="1"/>
</dbReference>
<dbReference type="InterPro" id="IPR044880">
    <property type="entry name" value="NCX_ion-bd_dom_sf"/>
</dbReference>
<keyword evidence="6 10" id="KW-1133">Transmembrane helix</keyword>
<feature type="domain" description="Sodium/calcium exchanger membrane region" evidence="12">
    <location>
        <begin position="302"/>
        <end position="470"/>
    </location>
</feature>
<keyword evidence="14" id="KW-1185">Reference proteome</keyword>
<evidence type="ECO:0000256" key="5">
    <source>
        <dbReference type="ARBA" id="ARBA00022692"/>
    </source>
</evidence>
<feature type="region of interest" description="Disordered" evidence="9">
    <location>
        <begin position="27"/>
        <end position="163"/>
    </location>
</feature>
<reference evidence="13 14" key="1">
    <citation type="submission" date="2021-04" db="EMBL/GenBank/DDBJ databases">
        <authorList>
            <person name="Bliznina A."/>
        </authorList>
    </citation>
    <scope>NUCLEOTIDE SEQUENCE [LARGE SCALE GENOMIC DNA]</scope>
</reference>
<evidence type="ECO:0000256" key="9">
    <source>
        <dbReference type="SAM" id="MobiDB-lite"/>
    </source>
</evidence>
<keyword evidence="2" id="KW-0813">Transport</keyword>
<keyword evidence="4" id="KW-0106">Calcium</keyword>
<evidence type="ECO:0000256" key="11">
    <source>
        <dbReference type="SAM" id="SignalP"/>
    </source>
</evidence>
<keyword evidence="4" id="KW-0109">Calcium transport</keyword>
<evidence type="ECO:0000256" key="6">
    <source>
        <dbReference type="ARBA" id="ARBA00022989"/>
    </source>
</evidence>
<evidence type="ECO:0000256" key="1">
    <source>
        <dbReference type="ARBA" id="ARBA00004127"/>
    </source>
</evidence>
<accession>A0ABN7S3M9</accession>
<keyword evidence="5 10" id="KW-0812">Transmembrane</keyword>
<evidence type="ECO:0000256" key="8">
    <source>
        <dbReference type="ARBA" id="ARBA00023136"/>
    </source>
</evidence>
<keyword evidence="3" id="KW-0050">Antiport</keyword>
<comment type="subcellular location">
    <subcellularLocation>
        <location evidence="1">Endomembrane system</location>
        <topology evidence="1">Multi-pass membrane protein</topology>
    </subcellularLocation>
</comment>
<evidence type="ECO:0000313" key="14">
    <source>
        <dbReference type="Proteomes" id="UP001158576"/>
    </source>
</evidence>
<organism evidence="13 14">
    <name type="scientific">Oikopleura dioica</name>
    <name type="common">Tunicate</name>
    <dbReference type="NCBI Taxonomy" id="34765"/>
    <lineage>
        <taxon>Eukaryota</taxon>
        <taxon>Metazoa</taxon>
        <taxon>Chordata</taxon>
        <taxon>Tunicata</taxon>
        <taxon>Appendicularia</taxon>
        <taxon>Copelata</taxon>
        <taxon>Oikopleuridae</taxon>
        <taxon>Oikopleura</taxon>
    </lineage>
</organism>
<feature type="compositionally biased region" description="Acidic residues" evidence="9">
    <location>
        <begin position="93"/>
        <end position="111"/>
    </location>
</feature>
<feature type="region of interest" description="Disordered" evidence="9">
    <location>
        <begin position="523"/>
        <end position="560"/>
    </location>
</feature>
<keyword evidence="7" id="KW-0406">Ion transport</keyword>
<proteinExistence type="predicted"/>
<feature type="compositionally biased region" description="Acidic residues" evidence="9">
    <location>
        <begin position="33"/>
        <end position="61"/>
    </location>
</feature>
<evidence type="ECO:0000259" key="12">
    <source>
        <dbReference type="Pfam" id="PF01699"/>
    </source>
</evidence>
<feature type="signal peptide" evidence="11">
    <location>
        <begin position="1"/>
        <end position="16"/>
    </location>
</feature>
<feature type="chain" id="PRO_5045908434" evidence="11">
    <location>
        <begin position="17"/>
        <end position="560"/>
    </location>
</feature>
<dbReference type="InterPro" id="IPR051171">
    <property type="entry name" value="CaCA"/>
</dbReference>
<evidence type="ECO:0000313" key="13">
    <source>
        <dbReference type="EMBL" id="CAG5090138.1"/>
    </source>
</evidence>
<evidence type="ECO:0000256" key="2">
    <source>
        <dbReference type="ARBA" id="ARBA00022448"/>
    </source>
</evidence>
<dbReference type="EMBL" id="OU015568">
    <property type="protein sequence ID" value="CAG5090138.1"/>
    <property type="molecule type" value="Genomic_DNA"/>
</dbReference>
<evidence type="ECO:0000256" key="7">
    <source>
        <dbReference type="ARBA" id="ARBA00023065"/>
    </source>
</evidence>
<keyword evidence="8 10" id="KW-0472">Membrane</keyword>
<dbReference type="Gene3D" id="1.20.1420.30">
    <property type="entry name" value="NCX, central ion-binding region"/>
    <property type="match status" value="1"/>
</dbReference>
<feature type="transmembrane region" description="Helical" evidence="10">
    <location>
        <begin position="455"/>
        <end position="472"/>
    </location>
</feature>
<gene>
    <name evidence="13" type="ORF">OKIOD_LOCUS4032</name>
</gene>
<feature type="compositionally biased region" description="Acidic residues" evidence="9">
    <location>
        <begin position="119"/>
        <end position="136"/>
    </location>
</feature>
<feature type="transmembrane region" description="Helical" evidence="10">
    <location>
        <begin position="423"/>
        <end position="443"/>
    </location>
</feature>
<evidence type="ECO:0000256" key="4">
    <source>
        <dbReference type="ARBA" id="ARBA00022568"/>
    </source>
</evidence>
<evidence type="ECO:0000256" key="10">
    <source>
        <dbReference type="SAM" id="Phobius"/>
    </source>
</evidence>
<feature type="transmembrane region" description="Helical" evidence="10">
    <location>
        <begin position="295"/>
        <end position="317"/>
    </location>
</feature>
<feature type="compositionally biased region" description="Acidic residues" evidence="9">
    <location>
        <begin position="143"/>
        <end position="159"/>
    </location>
</feature>
<protein>
    <submittedName>
        <fullName evidence="13">Oidioi.mRNA.OKI2018_I69.PAR.g12474.t1.cds</fullName>
    </submittedName>
</protein>
<feature type="compositionally biased region" description="Acidic residues" evidence="9">
    <location>
        <begin position="68"/>
        <end position="86"/>
    </location>
</feature>
<name>A0ABN7S3M9_OIKDI</name>
<dbReference type="PANTHER" id="PTHR11878">
    <property type="entry name" value="SODIUM/CALCIUM EXCHANGER"/>
    <property type="match status" value="1"/>
</dbReference>
<evidence type="ECO:0000256" key="3">
    <source>
        <dbReference type="ARBA" id="ARBA00022449"/>
    </source>
</evidence>
<sequence length="560" mass="61665">MKWLSILAALLAAVTALRSDVPEHRLVRRQIDSDGDGISDALDNDDDNDGIPDSEEDDDGDGIPNSQDNDDDGDGIPDLEEDDDGDGIPNSQDNDDDGDGIPDSQEDDDGDGIPNSKDNDDDGDGIPDSQEDDDGDGIPNSQDNDDDGDGIPDSDEIQDSELTPAENAAKCMEKLGTDSYDLAFAFDDVNCPCGKFKPGKCKTGLFIPIWTNDNVDSYVSRWVSTVAFDANDAQYTKDNPNPEGFYYLGQPEDLFSEECGNQLRDCDAEQIAEMKIEAVKAEGIQYSDKLDKSEVFARGIVYFLILIYFFIGVAIVADKFMAAIEVITSQSKEVKVVKNGEERTIEVKIWNETVSNLTLMALGSSAPEILLSVVETVGAGFVAGDLGPSTIVGSAAFNLFMIIAICMYVIPDDEARKIKHLRVFFVTAAWSVLAYVWLYYIVVANSEGIVEPWEATLTFLFFPLLTVWAWVADKRLLVYDYVHKNYQLKGKVIKEYEGNDEMELMGEGGVDKEKLLQILREIRRDNPDASPKNLKSLPTTDSSELSISPELSTESRLLET</sequence>
<dbReference type="Proteomes" id="UP001158576">
    <property type="component" value="Chromosome PAR"/>
</dbReference>
<feature type="compositionally biased region" description="Polar residues" evidence="9">
    <location>
        <begin position="536"/>
        <end position="560"/>
    </location>
</feature>